<comment type="caution">
    <text evidence="1">The sequence shown here is derived from an EMBL/GenBank/DDBJ whole genome shotgun (WGS) entry which is preliminary data.</text>
</comment>
<gene>
    <name evidence="1" type="ORF">C2G38_2143223</name>
</gene>
<accession>A0A397V883</accession>
<protein>
    <submittedName>
        <fullName evidence="1">Uncharacterized protein</fullName>
    </submittedName>
</protein>
<evidence type="ECO:0000313" key="2">
    <source>
        <dbReference type="Proteomes" id="UP000266673"/>
    </source>
</evidence>
<evidence type="ECO:0000313" key="1">
    <source>
        <dbReference type="EMBL" id="RIB16183.1"/>
    </source>
</evidence>
<keyword evidence="2" id="KW-1185">Reference proteome</keyword>
<proteinExistence type="predicted"/>
<reference evidence="1 2" key="1">
    <citation type="submission" date="2018-06" db="EMBL/GenBank/DDBJ databases">
        <title>Comparative genomics reveals the genomic features of Rhizophagus irregularis, R. cerebriforme, R. diaphanum and Gigaspora rosea, and their symbiotic lifestyle signature.</title>
        <authorList>
            <person name="Morin E."/>
            <person name="San Clemente H."/>
            <person name="Chen E.C.H."/>
            <person name="De La Providencia I."/>
            <person name="Hainaut M."/>
            <person name="Kuo A."/>
            <person name="Kohler A."/>
            <person name="Murat C."/>
            <person name="Tang N."/>
            <person name="Roy S."/>
            <person name="Loubradou J."/>
            <person name="Henrissat B."/>
            <person name="Grigoriev I.V."/>
            <person name="Corradi N."/>
            <person name="Roux C."/>
            <person name="Martin F.M."/>
        </authorList>
    </citation>
    <scope>NUCLEOTIDE SEQUENCE [LARGE SCALE GENOMIC DNA]</scope>
    <source>
        <strain evidence="1 2">DAOM 194757</strain>
    </source>
</reference>
<dbReference type="AlphaFoldDB" id="A0A397V883"/>
<organism evidence="1 2">
    <name type="scientific">Gigaspora rosea</name>
    <dbReference type="NCBI Taxonomy" id="44941"/>
    <lineage>
        <taxon>Eukaryota</taxon>
        <taxon>Fungi</taxon>
        <taxon>Fungi incertae sedis</taxon>
        <taxon>Mucoromycota</taxon>
        <taxon>Glomeromycotina</taxon>
        <taxon>Glomeromycetes</taxon>
        <taxon>Diversisporales</taxon>
        <taxon>Gigasporaceae</taxon>
        <taxon>Gigaspora</taxon>
    </lineage>
</organism>
<name>A0A397V883_9GLOM</name>
<dbReference type="EMBL" id="QKWP01000696">
    <property type="protein sequence ID" value="RIB16183.1"/>
    <property type="molecule type" value="Genomic_DNA"/>
</dbReference>
<sequence>MGRNVLSSIISTVIFITLKIYEFETKHLRSRANINGFGPLWLVSDHSGWFQTTTVGLRPKSTIISAKPSTKKGKIIQLFEHMLTITSIRYLCFSSIRIQFSTYSRAGTRPNSMAYRSFKIDIPTSNPEKSTVSGQHQWFWTTLAGFRPLCWFQTTTVGLRPKSTIISTKPSTKKGKIIQLFEHMLTITR</sequence>
<dbReference type="Proteomes" id="UP000266673">
    <property type="component" value="Unassembled WGS sequence"/>
</dbReference>